<organism evidence="3 4">
    <name type="scientific">Mycolicibacterium lutetiense</name>
    <dbReference type="NCBI Taxonomy" id="1641992"/>
    <lineage>
        <taxon>Bacteria</taxon>
        <taxon>Bacillati</taxon>
        <taxon>Actinomycetota</taxon>
        <taxon>Actinomycetes</taxon>
        <taxon>Mycobacteriales</taxon>
        <taxon>Mycobacteriaceae</taxon>
        <taxon>Mycolicibacterium</taxon>
    </lineage>
</organism>
<keyword evidence="2" id="KW-1133">Transmembrane helix</keyword>
<reference evidence="3 4" key="1">
    <citation type="submission" date="2021-03" db="EMBL/GenBank/DDBJ databases">
        <title>Sequencing the genomes of 1000 actinobacteria strains.</title>
        <authorList>
            <person name="Klenk H.-P."/>
        </authorList>
    </citation>
    <scope>NUCLEOTIDE SEQUENCE [LARGE SCALE GENOMIC DNA]</scope>
    <source>
        <strain evidence="3 4">DSM 46713</strain>
    </source>
</reference>
<keyword evidence="2" id="KW-0812">Transmembrane</keyword>
<feature type="transmembrane region" description="Helical" evidence="2">
    <location>
        <begin position="70"/>
        <end position="91"/>
    </location>
</feature>
<feature type="compositionally biased region" description="Pro residues" evidence="1">
    <location>
        <begin position="1"/>
        <end position="13"/>
    </location>
</feature>
<comment type="caution">
    <text evidence="3">The sequence shown here is derived from an EMBL/GenBank/DDBJ whole genome shotgun (WGS) entry which is preliminary data.</text>
</comment>
<sequence length="254" mass="26862">MSLPPQGQPPQGSPSPYGQQPPYWPPPQPQQWPGAPGGPSPCGPPSYGQPPNWPPVGPPPAPKKSGLGKVIVGIVVVLSVSMLALVGYGLFKVADEGQDRTAYSASSFSAVCENDRISTAPEYGKPYNIAAFYEGLGIMDETWLPVPSDKWAGSDEFSEINAVACLERTKGSEAKSTSCDYDDDGNSITVDYYSAEYGIELREAKTGKVIRDLGTVSGTAGSCPFIASYDRRSQKMYAAPDGDAVAAKLAEFDG</sequence>
<dbReference type="RefSeq" id="WP_209914740.1">
    <property type="nucleotide sequence ID" value="NZ_JAGIOP010000001.1"/>
</dbReference>
<evidence type="ECO:0000256" key="2">
    <source>
        <dbReference type="SAM" id="Phobius"/>
    </source>
</evidence>
<keyword evidence="2" id="KW-0472">Membrane</keyword>
<evidence type="ECO:0000256" key="1">
    <source>
        <dbReference type="SAM" id="MobiDB-lite"/>
    </source>
</evidence>
<accession>A0ABS4ZQ40</accession>
<gene>
    <name evidence="3" type="ORF">JOF57_001201</name>
</gene>
<evidence type="ECO:0000313" key="3">
    <source>
        <dbReference type="EMBL" id="MBP2451316.1"/>
    </source>
</evidence>
<feature type="region of interest" description="Disordered" evidence="1">
    <location>
        <begin position="1"/>
        <end position="60"/>
    </location>
</feature>
<dbReference type="EMBL" id="JAGIOP010000001">
    <property type="protein sequence ID" value="MBP2451316.1"/>
    <property type="molecule type" value="Genomic_DNA"/>
</dbReference>
<feature type="compositionally biased region" description="Pro residues" evidence="1">
    <location>
        <begin position="22"/>
        <end position="60"/>
    </location>
</feature>
<keyword evidence="4" id="KW-1185">Reference proteome</keyword>
<protein>
    <submittedName>
        <fullName evidence="3">Uncharacterized protein</fullName>
    </submittedName>
</protein>
<evidence type="ECO:0000313" key="4">
    <source>
        <dbReference type="Proteomes" id="UP000694460"/>
    </source>
</evidence>
<dbReference type="Proteomes" id="UP000694460">
    <property type="component" value="Unassembled WGS sequence"/>
</dbReference>
<proteinExistence type="predicted"/>
<name>A0ABS4ZQ40_9MYCO</name>